<protein>
    <submittedName>
        <fullName evidence="2">Protein bem46</fullName>
    </submittedName>
</protein>
<sequence>MPLITVSRRAGPIGRALWRQRPLKSLQRSGAITRRYWASIRPSPVILDIHPRMLLVAKSQSHGGSKRCIHIPNVLLPPAFFGGLLVALWIWKCMMLVVFQNKIIYMPGLPPNARSERIADYARLCGGLEWREERTVTADGKDLALAVATVPLPGGKGKQPAAPATHVYILYFQGNASSLPPRLPDLSWVLRAVSDSKTGSLLVSGQLTFVGLSYRGYWTSRGRPSENGLRLDAEAGVQWIAKHHERMCGNDGHSSTPILLVWGQSIGCGVATNLAASGRLPADMPIKGLILETPFLSIRAMLETLYPQKWLPYKYLWPFLRNHMDSWANLGLIVEASKLKGGDLPSIYIIEAERDELVPVEHGRALYQRCVELGLPVEKATVPVAYHSEAIARGEGKRLVADAILQLTKRCLNKG</sequence>
<dbReference type="InterPro" id="IPR029058">
    <property type="entry name" value="AB_hydrolase_fold"/>
</dbReference>
<dbReference type="EMBL" id="MU853776">
    <property type="protein sequence ID" value="KAK3942160.1"/>
    <property type="molecule type" value="Genomic_DNA"/>
</dbReference>
<keyword evidence="1" id="KW-1133">Transmembrane helix</keyword>
<evidence type="ECO:0000313" key="3">
    <source>
        <dbReference type="Proteomes" id="UP001303473"/>
    </source>
</evidence>
<dbReference type="PANTHER" id="PTHR12277:SF64">
    <property type="entry name" value="SUPERFAMILY HYDROLASE, PUTATIVE (AFU_ORTHOLOGUE AFUA_3G01760)-RELATED"/>
    <property type="match status" value="1"/>
</dbReference>
<dbReference type="SUPFAM" id="SSF53474">
    <property type="entry name" value="alpha/beta-Hydrolases"/>
    <property type="match status" value="1"/>
</dbReference>
<organism evidence="2 3">
    <name type="scientific">Diplogelasinospora grovesii</name>
    <dbReference type="NCBI Taxonomy" id="303347"/>
    <lineage>
        <taxon>Eukaryota</taxon>
        <taxon>Fungi</taxon>
        <taxon>Dikarya</taxon>
        <taxon>Ascomycota</taxon>
        <taxon>Pezizomycotina</taxon>
        <taxon>Sordariomycetes</taxon>
        <taxon>Sordariomycetidae</taxon>
        <taxon>Sordariales</taxon>
        <taxon>Diplogelasinosporaceae</taxon>
        <taxon>Diplogelasinospora</taxon>
    </lineage>
</organism>
<dbReference type="Gene3D" id="3.40.50.1820">
    <property type="entry name" value="alpha/beta hydrolase"/>
    <property type="match status" value="1"/>
</dbReference>
<evidence type="ECO:0000256" key="1">
    <source>
        <dbReference type="SAM" id="Phobius"/>
    </source>
</evidence>
<evidence type="ECO:0000313" key="2">
    <source>
        <dbReference type="EMBL" id="KAK3942160.1"/>
    </source>
</evidence>
<comment type="caution">
    <text evidence="2">The sequence shown here is derived from an EMBL/GenBank/DDBJ whole genome shotgun (WGS) entry which is preliminary data.</text>
</comment>
<dbReference type="GO" id="GO:0016020">
    <property type="term" value="C:membrane"/>
    <property type="evidence" value="ECO:0007669"/>
    <property type="project" value="TreeGrafter"/>
</dbReference>
<accession>A0AAN6NAG4</accession>
<keyword evidence="1" id="KW-0812">Transmembrane</keyword>
<proteinExistence type="predicted"/>
<gene>
    <name evidence="2" type="ORF">QBC46DRAFT_82304</name>
</gene>
<dbReference type="PANTHER" id="PTHR12277">
    <property type="entry name" value="ALPHA/BETA HYDROLASE DOMAIN-CONTAINING PROTEIN"/>
    <property type="match status" value="1"/>
</dbReference>
<dbReference type="Proteomes" id="UP001303473">
    <property type="component" value="Unassembled WGS sequence"/>
</dbReference>
<feature type="transmembrane region" description="Helical" evidence="1">
    <location>
        <begin position="79"/>
        <end position="99"/>
    </location>
</feature>
<keyword evidence="3" id="KW-1185">Reference proteome</keyword>
<keyword evidence="1" id="KW-0472">Membrane</keyword>
<reference evidence="3" key="1">
    <citation type="journal article" date="2023" name="Mol. Phylogenet. Evol.">
        <title>Genome-scale phylogeny and comparative genomics of the fungal order Sordariales.</title>
        <authorList>
            <person name="Hensen N."/>
            <person name="Bonometti L."/>
            <person name="Westerberg I."/>
            <person name="Brannstrom I.O."/>
            <person name="Guillou S."/>
            <person name="Cros-Aarteil S."/>
            <person name="Calhoun S."/>
            <person name="Haridas S."/>
            <person name="Kuo A."/>
            <person name="Mondo S."/>
            <person name="Pangilinan J."/>
            <person name="Riley R."/>
            <person name="LaButti K."/>
            <person name="Andreopoulos B."/>
            <person name="Lipzen A."/>
            <person name="Chen C."/>
            <person name="Yan M."/>
            <person name="Daum C."/>
            <person name="Ng V."/>
            <person name="Clum A."/>
            <person name="Steindorff A."/>
            <person name="Ohm R.A."/>
            <person name="Martin F."/>
            <person name="Silar P."/>
            <person name="Natvig D.O."/>
            <person name="Lalanne C."/>
            <person name="Gautier V."/>
            <person name="Ament-Velasquez S.L."/>
            <person name="Kruys A."/>
            <person name="Hutchinson M.I."/>
            <person name="Powell A.J."/>
            <person name="Barry K."/>
            <person name="Miller A.N."/>
            <person name="Grigoriev I.V."/>
            <person name="Debuchy R."/>
            <person name="Gladieux P."/>
            <person name="Hiltunen Thoren M."/>
            <person name="Johannesson H."/>
        </authorList>
    </citation>
    <scope>NUCLEOTIDE SEQUENCE [LARGE SCALE GENOMIC DNA]</scope>
    <source>
        <strain evidence="3">CBS 340.73</strain>
    </source>
</reference>
<name>A0AAN6NAG4_9PEZI</name>
<dbReference type="AlphaFoldDB" id="A0AAN6NAG4"/>
<dbReference type="GO" id="GO:0008474">
    <property type="term" value="F:palmitoyl-(protein) hydrolase activity"/>
    <property type="evidence" value="ECO:0007669"/>
    <property type="project" value="TreeGrafter"/>
</dbReference>